<evidence type="ECO:0000313" key="1">
    <source>
        <dbReference type="EMBL" id="AAO44691.1"/>
    </source>
</evidence>
<reference evidence="1 2" key="1">
    <citation type="journal article" date="2003" name="Genome Res.">
        <title>Tropheryma whipplei twist: a human pathogenic Actinobacteria with a reduced genome.</title>
        <authorList>
            <person name="Raoult D."/>
            <person name="Ogata H."/>
            <person name="Audic S."/>
            <person name="Robert C."/>
            <person name="Suhre K."/>
            <person name="Drancourt M."/>
            <person name="Claverie J.-M."/>
        </authorList>
    </citation>
    <scope>NUCLEOTIDE SEQUENCE [LARGE SCALE GENOMIC DNA]</scope>
    <source>
        <strain evidence="1 2">Twist</strain>
    </source>
</reference>
<proteinExistence type="predicted"/>
<sequence length="133" mass="14347">MNSVNRCAVSKGDRSFANISFNTVPYLAVRIVYSVSHTIYSYANPSLKARVLLYTQSQSNVSITPILYGSFSISTYVLVDTTGATSGSTGLPKGLSFTSGTITGSIDIRPHVRLNCVCAPEWILLTSSTSKKR</sequence>
<organism evidence="1 2">
    <name type="scientific">Tropheryma whipplei (strain Twist)</name>
    <name type="common">Whipple's bacillus</name>
    <dbReference type="NCBI Taxonomy" id="203267"/>
    <lineage>
        <taxon>Bacteria</taxon>
        <taxon>Bacillati</taxon>
        <taxon>Actinomycetota</taxon>
        <taxon>Actinomycetes</taxon>
        <taxon>Micrococcales</taxon>
        <taxon>Tropherymataceae</taxon>
        <taxon>Tropheryma</taxon>
    </lineage>
</organism>
<name>Q83FV3_TROWT</name>
<protein>
    <submittedName>
        <fullName evidence="1">Uncharacterized protein</fullName>
    </submittedName>
</protein>
<dbReference type="HOGENOM" id="CLU_1905857_0_0_11"/>
<dbReference type="KEGG" id="twh:TWT_594"/>
<keyword evidence="2" id="KW-1185">Reference proteome</keyword>
<dbReference type="AlphaFoldDB" id="Q83FV3"/>
<dbReference type="Proteomes" id="UP000002200">
    <property type="component" value="Chromosome"/>
</dbReference>
<dbReference type="EMBL" id="AE014184">
    <property type="protein sequence ID" value="AAO44691.1"/>
    <property type="molecule type" value="Genomic_DNA"/>
</dbReference>
<dbReference type="STRING" id="203267.TWT_594"/>
<evidence type="ECO:0000313" key="2">
    <source>
        <dbReference type="Proteomes" id="UP000002200"/>
    </source>
</evidence>
<gene>
    <name evidence="1" type="ordered locus">TWT_594</name>
</gene>
<accession>Q83FV3</accession>